<evidence type="ECO:0000256" key="1">
    <source>
        <dbReference type="SAM" id="MobiDB-lite"/>
    </source>
</evidence>
<dbReference type="EMBL" id="CP133620">
    <property type="protein sequence ID" value="WMV47205.1"/>
    <property type="molecule type" value="Genomic_DNA"/>
</dbReference>
<name>A0AAF0UK22_SOLVR</name>
<dbReference type="AlphaFoldDB" id="A0AAF0UK22"/>
<proteinExistence type="predicted"/>
<feature type="compositionally biased region" description="Polar residues" evidence="1">
    <location>
        <begin position="38"/>
        <end position="67"/>
    </location>
</feature>
<dbReference type="PANTHER" id="PTHR38936:SF2">
    <property type="match status" value="1"/>
</dbReference>
<feature type="region of interest" description="Disordered" evidence="1">
    <location>
        <begin position="351"/>
        <end position="390"/>
    </location>
</feature>
<feature type="compositionally biased region" description="Basic residues" evidence="1">
    <location>
        <begin position="377"/>
        <end position="390"/>
    </location>
</feature>
<evidence type="ECO:0000313" key="3">
    <source>
        <dbReference type="Proteomes" id="UP001234989"/>
    </source>
</evidence>
<evidence type="ECO:0000313" key="2">
    <source>
        <dbReference type="EMBL" id="WMV47205.1"/>
    </source>
</evidence>
<gene>
    <name evidence="2" type="ORF">MTR67_040590</name>
</gene>
<reference evidence="2" key="1">
    <citation type="submission" date="2023-08" db="EMBL/GenBank/DDBJ databases">
        <title>A de novo genome assembly of Solanum verrucosum Schlechtendal, a Mexican diploid species geographically isolated from the other diploid A-genome species in potato relatives.</title>
        <authorList>
            <person name="Hosaka K."/>
        </authorList>
    </citation>
    <scope>NUCLEOTIDE SEQUENCE</scope>
    <source>
        <tissue evidence="2">Young leaves</tissue>
    </source>
</reference>
<dbReference type="Proteomes" id="UP001234989">
    <property type="component" value="Chromosome 9"/>
</dbReference>
<feature type="region of interest" description="Disordered" evidence="1">
    <location>
        <begin position="38"/>
        <end position="78"/>
    </location>
</feature>
<accession>A0AAF0UK22</accession>
<sequence>MVARRLSIAAKERWRKRKADMEVTHNEEEQYIQRASLASQNEVAEGPSHSSLTTDNVQSKDSQSAAFTSKRKVTKGNNMIVRRSNRLRSLGFFGKRRGEEPVQHIDLTDCDGDEELHGEPISLKPIRGVSSSEIEVDCPVHTQADGPTNSALTNAQSKHSQAISSKRKTLKANGMIVRQPGQLKSIGSFGKRHGREGIHHVDPTDCDRDTELHVEPICPEPIRNVSSSEMIVDHLVQTRCKRPFASEATPTNLNYKILYTSSVKKIEALTEENYQQAQKLHYMSGKVKIVSGIPYTGCILIYHLVDATSCSCYEITICSLMSLAFLGEYENVIGKDVIAFSNGWRPTGAVTNLSDGTVKHHPEAPAQNSARAPKPPPVKRKYSVKRMKKN</sequence>
<protein>
    <submittedName>
        <fullName evidence="2">Uncharacterized protein</fullName>
    </submittedName>
</protein>
<dbReference type="PANTHER" id="PTHR38936">
    <property type="entry name" value="TITIN-LIKE ISOFORM X2"/>
    <property type="match status" value="1"/>
</dbReference>
<organism evidence="2 3">
    <name type="scientific">Solanum verrucosum</name>
    <dbReference type="NCBI Taxonomy" id="315347"/>
    <lineage>
        <taxon>Eukaryota</taxon>
        <taxon>Viridiplantae</taxon>
        <taxon>Streptophyta</taxon>
        <taxon>Embryophyta</taxon>
        <taxon>Tracheophyta</taxon>
        <taxon>Spermatophyta</taxon>
        <taxon>Magnoliopsida</taxon>
        <taxon>eudicotyledons</taxon>
        <taxon>Gunneridae</taxon>
        <taxon>Pentapetalae</taxon>
        <taxon>asterids</taxon>
        <taxon>lamiids</taxon>
        <taxon>Solanales</taxon>
        <taxon>Solanaceae</taxon>
        <taxon>Solanoideae</taxon>
        <taxon>Solaneae</taxon>
        <taxon>Solanum</taxon>
    </lineage>
</organism>
<keyword evidence="3" id="KW-1185">Reference proteome</keyword>